<dbReference type="Proteomes" id="UP001301388">
    <property type="component" value="Unassembled WGS sequence"/>
</dbReference>
<comment type="caution">
    <text evidence="1">The sequence shown here is derived from an EMBL/GenBank/DDBJ whole genome shotgun (WGS) entry which is preliminary data.</text>
</comment>
<keyword evidence="2" id="KW-1185">Reference proteome</keyword>
<reference evidence="1 2" key="1">
    <citation type="submission" date="2023-12" db="EMBL/GenBank/DDBJ databases">
        <title>Baltic Sea Cyanobacteria.</title>
        <authorList>
            <person name="Delbaje E."/>
            <person name="Fewer D.P."/>
            <person name="Shishido T.K."/>
        </authorList>
    </citation>
    <scope>NUCLEOTIDE SEQUENCE [LARGE SCALE GENOMIC DNA]</scope>
    <source>
        <strain evidence="1 2">UHCC 0370</strain>
    </source>
</reference>
<sequence length="89" mass="10759">MRKVIISQHIFPSDEAAFKLVYLAMRNISKKWTMPIRDWIPALNRFTILEEDRLHIKFLNFTHFTWQPPHNHLPCSCSFENRYSRSPSR</sequence>
<proteinExistence type="predicted"/>
<accession>A0ABU5TLP7</accession>
<protein>
    <recommendedName>
        <fullName evidence="3">Transposase</fullName>
    </recommendedName>
</protein>
<gene>
    <name evidence="1" type="ORF">VB774_15810</name>
</gene>
<evidence type="ECO:0000313" key="1">
    <source>
        <dbReference type="EMBL" id="MEA5479089.1"/>
    </source>
</evidence>
<organism evidence="1 2">
    <name type="scientific">Pseudanabaena galeata UHCC 0370</name>
    <dbReference type="NCBI Taxonomy" id="3110310"/>
    <lineage>
        <taxon>Bacteria</taxon>
        <taxon>Bacillati</taxon>
        <taxon>Cyanobacteriota</taxon>
        <taxon>Cyanophyceae</taxon>
        <taxon>Pseudanabaenales</taxon>
        <taxon>Pseudanabaenaceae</taxon>
        <taxon>Pseudanabaena</taxon>
    </lineage>
</organism>
<name>A0ABU5TLP7_9CYAN</name>
<dbReference type="EMBL" id="JAYGIE010000083">
    <property type="protein sequence ID" value="MEA5479089.1"/>
    <property type="molecule type" value="Genomic_DNA"/>
</dbReference>
<evidence type="ECO:0000313" key="2">
    <source>
        <dbReference type="Proteomes" id="UP001301388"/>
    </source>
</evidence>
<evidence type="ECO:0008006" key="3">
    <source>
        <dbReference type="Google" id="ProtNLM"/>
    </source>
</evidence>
<dbReference type="RefSeq" id="WP_323262413.1">
    <property type="nucleotide sequence ID" value="NZ_JAYGIE010000083.1"/>
</dbReference>